<evidence type="ECO:0000313" key="1">
    <source>
        <dbReference type="EMBL" id="MDQ0190955.1"/>
    </source>
</evidence>
<dbReference type="Pfam" id="PF04025">
    <property type="entry name" value="RemA-like"/>
    <property type="match status" value="1"/>
</dbReference>
<name>A0ABT9XLG2_9BACL</name>
<evidence type="ECO:0000313" key="2">
    <source>
        <dbReference type="Proteomes" id="UP001232973"/>
    </source>
</evidence>
<organism evidence="1 2">
    <name type="scientific">Alicyclobacillus cycloheptanicus</name>
    <dbReference type="NCBI Taxonomy" id="1457"/>
    <lineage>
        <taxon>Bacteria</taxon>
        <taxon>Bacillati</taxon>
        <taxon>Bacillota</taxon>
        <taxon>Bacilli</taxon>
        <taxon>Bacillales</taxon>
        <taxon>Alicyclobacillaceae</taxon>
        <taxon>Alicyclobacillus</taxon>
    </lineage>
</organism>
<gene>
    <name evidence="1" type="ORF">J2S03_002822</name>
</gene>
<reference evidence="1 2" key="1">
    <citation type="submission" date="2023-07" db="EMBL/GenBank/DDBJ databases">
        <title>Genomic Encyclopedia of Type Strains, Phase IV (KMG-IV): sequencing the most valuable type-strain genomes for metagenomic binning, comparative biology and taxonomic classification.</title>
        <authorList>
            <person name="Goeker M."/>
        </authorList>
    </citation>
    <scope>NUCLEOTIDE SEQUENCE [LARGE SCALE GENOMIC DNA]</scope>
    <source>
        <strain evidence="1 2">DSM 4006</strain>
    </source>
</reference>
<protein>
    <recommendedName>
        <fullName evidence="3">DUF370 domain-containing protein</fullName>
    </recommendedName>
</protein>
<dbReference type="Proteomes" id="UP001232973">
    <property type="component" value="Unassembled WGS sequence"/>
</dbReference>
<proteinExistence type="predicted"/>
<dbReference type="InterPro" id="IPR007169">
    <property type="entry name" value="RemA-like"/>
</dbReference>
<dbReference type="NCBIfam" id="NF046065">
    <property type="entry name" value="MtxRegRemB"/>
    <property type="match status" value="1"/>
</dbReference>
<evidence type="ECO:0008006" key="3">
    <source>
        <dbReference type="Google" id="ProtNLM"/>
    </source>
</evidence>
<accession>A0ABT9XLG2</accession>
<keyword evidence="2" id="KW-1185">Reference proteome</keyword>
<comment type="caution">
    <text evidence="1">The sequence shown here is derived from an EMBL/GenBank/DDBJ whole genome shotgun (WGS) entry which is preliminary data.</text>
</comment>
<dbReference type="EMBL" id="JAUSTP010000027">
    <property type="protein sequence ID" value="MDQ0190955.1"/>
    <property type="molecule type" value="Genomic_DNA"/>
</dbReference>
<sequence length="77" mass="8616">MALKNIIGIFDIHLKDNTSVGNLLRAAKERNAVEVVEVGDVKSFIVTDDKVYLSPISSVTLKKRAYVLDTAERIEFH</sequence>